<organism evidence="3 4">
    <name type="scientific">Candidatus Kaiserbacteria bacterium RIFCSPHIGHO2_01_FULL_46_22</name>
    <dbReference type="NCBI Taxonomy" id="1798475"/>
    <lineage>
        <taxon>Bacteria</taxon>
        <taxon>Candidatus Kaiseribacteriota</taxon>
    </lineage>
</organism>
<proteinExistence type="predicted"/>
<dbReference type="EMBL" id="MFKO01000008">
    <property type="protein sequence ID" value="OGG41360.1"/>
    <property type="molecule type" value="Genomic_DNA"/>
</dbReference>
<feature type="transmembrane region" description="Helical" evidence="1">
    <location>
        <begin position="41"/>
        <end position="59"/>
    </location>
</feature>
<evidence type="ECO:0000259" key="2">
    <source>
        <dbReference type="Pfam" id="PF03713"/>
    </source>
</evidence>
<gene>
    <name evidence="3" type="ORF">A2837_02480</name>
</gene>
<accession>A0A1F6BWR5</accession>
<sequence length="150" mass="17095">MNHHQNYNRLFAMFVLHFIAMYILMYAMVDTFGNIHPNHNQFYMAALMAAPMVILELLIMGSMYPKKRLNLGIIAAGLVVLACSFFFIREQVAIDDEQFLKSMIPHHAGAILMCSKAKLIDPEILELCENINSGQQSEIDWMNGKLDSVK</sequence>
<keyword evidence="1" id="KW-0472">Membrane</keyword>
<feature type="transmembrane region" description="Helical" evidence="1">
    <location>
        <begin position="71"/>
        <end position="88"/>
    </location>
</feature>
<dbReference type="InterPro" id="IPR005183">
    <property type="entry name" value="DUF305_CopM-like"/>
</dbReference>
<evidence type="ECO:0000256" key="1">
    <source>
        <dbReference type="SAM" id="Phobius"/>
    </source>
</evidence>
<reference evidence="3 4" key="1">
    <citation type="journal article" date="2016" name="Nat. Commun.">
        <title>Thousands of microbial genomes shed light on interconnected biogeochemical processes in an aquifer system.</title>
        <authorList>
            <person name="Anantharaman K."/>
            <person name="Brown C.T."/>
            <person name="Hug L.A."/>
            <person name="Sharon I."/>
            <person name="Castelle C.J."/>
            <person name="Probst A.J."/>
            <person name="Thomas B.C."/>
            <person name="Singh A."/>
            <person name="Wilkins M.J."/>
            <person name="Karaoz U."/>
            <person name="Brodie E.L."/>
            <person name="Williams K.H."/>
            <person name="Hubbard S.S."/>
            <person name="Banfield J.F."/>
        </authorList>
    </citation>
    <scope>NUCLEOTIDE SEQUENCE [LARGE SCALE GENOMIC DNA]</scope>
</reference>
<dbReference type="Pfam" id="PF03713">
    <property type="entry name" value="DUF305"/>
    <property type="match status" value="1"/>
</dbReference>
<feature type="domain" description="DUF305" evidence="2">
    <location>
        <begin position="96"/>
        <end position="143"/>
    </location>
</feature>
<feature type="transmembrane region" description="Helical" evidence="1">
    <location>
        <begin position="7"/>
        <end position="29"/>
    </location>
</feature>
<evidence type="ECO:0000313" key="4">
    <source>
        <dbReference type="Proteomes" id="UP000176322"/>
    </source>
</evidence>
<dbReference type="Gene3D" id="1.20.1260.10">
    <property type="match status" value="1"/>
</dbReference>
<name>A0A1F6BWR5_9BACT</name>
<keyword evidence="1" id="KW-1133">Transmembrane helix</keyword>
<dbReference type="Proteomes" id="UP000176322">
    <property type="component" value="Unassembled WGS sequence"/>
</dbReference>
<comment type="caution">
    <text evidence="3">The sequence shown here is derived from an EMBL/GenBank/DDBJ whole genome shotgun (WGS) entry which is preliminary data.</text>
</comment>
<dbReference type="AlphaFoldDB" id="A0A1F6BWR5"/>
<protein>
    <submittedName>
        <fullName evidence="3">DUF305 domain-containing protein</fullName>
    </submittedName>
</protein>
<dbReference type="InterPro" id="IPR012347">
    <property type="entry name" value="Ferritin-like"/>
</dbReference>
<evidence type="ECO:0000313" key="3">
    <source>
        <dbReference type="EMBL" id="OGG41360.1"/>
    </source>
</evidence>
<keyword evidence="1" id="KW-0812">Transmembrane</keyword>